<evidence type="ECO:0000313" key="1">
    <source>
        <dbReference type="EMBL" id="ESU25479.1"/>
    </source>
</evidence>
<keyword evidence="2" id="KW-1185">Reference proteome</keyword>
<name>A0ABN0QFW2_9FLAO</name>
<evidence type="ECO:0000313" key="2">
    <source>
        <dbReference type="Proteomes" id="UP000018234"/>
    </source>
</evidence>
<reference evidence="1 2" key="1">
    <citation type="submission" date="2013-08" db="EMBL/GenBank/DDBJ databases">
        <title>Flavobacterium saliperosum type strain genome sequencing.</title>
        <authorList>
            <person name="Lee K."/>
            <person name="Yi H."/>
            <person name="Park S."/>
            <person name="Chun J."/>
        </authorList>
    </citation>
    <scope>NUCLEOTIDE SEQUENCE [LARGE SCALE GENOMIC DNA]</scope>
    <source>
        <strain evidence="1 2">S13</strain>
    </source>
</reference>
<gene>
    <name evidence="1" type="ORF">FSS13T_17150</name>
</gene>
<dbReference type="EMBL" id="AVFO01000030">
    <property type="protein sequence ID" value="ESU25479.1"/>
    <property type="molecule type" value="Genomic_DNA"/>
</dbReference>
<proteinExistence type="predicted"/>
<sequence length="57" mass="6463">MRIGLSDEKSELFLKSGSQSGKKNIILKKDGCFLLTSYDYFKGQTYKTIILNRLSLA</sequence>
<protein>
    <submittedName>
        <fullName evidence="1">Uncharacterized protein</fullName>
    </submittedName>
</protein>
<accession>A0ABN0QFW2</accession>
<organism evidence="1 2">
    <name type="scientific">Flavobacterium saliperosum S13</name>
    <dbReference type="NCBI Taxonomy" id="1341155"/>
    <lineage>
        <taxon>Bacteria</taxon>
        <taxon>Pseudomonadati</taxon>
        <taxon>Bacteroidota</taxon>
        <taxon>Flavobacteriia</taxon>
        <taxon>Flavobacteriales</taxon>
        <taxon>Flavobacteriaceae</taxon>
        <taxon>Flavobacterium</taxon>
    </lineage>
</organism>
<comment type="caution">
    <text evidence="1">The sequence shown here is derived from an EMBL/GenBank/DDBJ whole genome shotgun (WGS) entry which is preliminary data.</text>
</comment>
<dbReference type="Proteomes" id="UP000018234">
    <property type="component" value="Unassembled WGS sequence"/>
</dbReference>